<dbReference type="InterPro" id="IPR005255">
    <property type="entry name" value="PdxA_fam"/>
</dbReference>
<comment type="caution">
    <text evidence="7">The sequence shown here is derived from an EMBL/GenBank/DDBJ whole genome shotgun (WGS) entry which is preliminary data.</text>
</comment>
<dbReference type="PANTHER" id="PTHR30004">
    <property type="entry name" value="4-HYDROXYTHREONINE-4-PHOSPHATE DEHYDROGENASE"/>
    <property type="match status" value="1"/>
</dbReference>
<keyword evidence="8" id="KW-1185">Reference proteome</keyword>
<sequence>MSEQWRPITAITMGDPAGIGPEICVDTMLDEGVHKLCRPFVIGSLPILQRAADCKGAHLEFRRISDPREAQYLPGVCDILETGDYDTDSIVWGKVQKLAGRMSLDFIYKSIELGLAKKIDAVSTSPINKQSIKLAGCKEPGHTEIYQKRTGSRYALTMFSCHKLRVFFVSRHMSLIDACHFANKANVLQDVIDIDTELKKIGITRPLIAVAALNPHGGDNGLFGTEEQTDLIPAVEEACQLGINCVGPCPADSVFNLGKSGKYDAILSLYHDQGHIACKTLDFEKSVTLTFGLPFIRSSVDHGTAFDLAGKGLAQGESMIESTKVVSEYAALQHEKEEMGRTAGSAC</sequence>
<dbReference type="RefSeq" id="WP_186887309.1">
    <property type="nucleotide sequence ID" value="NZ_JACONZ010000002.1"/>
</dbReference>
<organism evidence="7 8">
    <name type="scientific">Anaerofilum hominis</name>
    <dbReference type="NCBI Taxonomy" id="2763016"/>
    <lineage>
        <taxon>Bacteria</taxon>
        <taxon>Bacillati</taxon>
        <taxon>Bacillota</taxon>
        <taxon>Clostridia</taxon>
        <taxon>Eubacteriales</taxon>
        <taxon>Oscillospiraceae</taxon>
        <taxon>Anaerofilum</taxon>
    </lineage>
</organism>
<dbReference type="NCBIfam" id="TIGR00557">
    <property type="entry name" value="pdxA"/>
    <property type="match status" value="1"/>
</dbReference>
<keyword evidence="6" id="KW-0520">NAD</keyword>
<evidence type="ECO:0000256" key="1">
    <source>
        <dbReference type="ARBA" id="ARBA00001968"/>
    </source>
</evidence>
<evidence type="ECO:0000256" key="2">
    <source>
        <dbReference type="ARBA" id="ARBA00009464"/>
    </source>
</evidence>
<dbReference type="Proteomes" id="UP000659630">
    <property type="component" value="Unassembled WGS sequence"/>
</dbReference>
<evidence type="ECO:0000313" key="7">
    <source>
        <dbReference type="EMBL" id="MBC5580933.1"/>
    </source>
</evidence>
<dbReference type="Gene3D" id="3.40.718.10">
    <property type="entry name" value="Isopropylmalate Dehydrogenase"/>
    <property type="match status" value="1"/>
</dbReference>
<evidence type="ECO:0000256" key="4">
    <source>
        <dbReference type="ARBA" id="ARBA00022723"/>
    </source>
</evidence>
<keyword evidence="5" id="KW-0560">Oxidoreductase</keyword>
<evidence type="ECO:0000256" key="3">
    <source>
        <dbReference type="ARBA" id="ARBA00011738"/>
    </source>
</evidence>
<comment type="cofactor">
    <cofactor evidence="1">
        <name>a divalent metal cation</name>
        <dbReference type="ChEBI" id="CHEBI:60240"/>
    </cofactor>
</comment>
<dbReference type="EMBL" id="JACONZ010000002">
    <property type="protein sequence ID" value="MBC5580933.1"/>
    <property type="molecule type" value="Genomic_DNA"/>
</dbReference>
<dbReference type="PANTHER" id="PTHR30004:SF6">
    <property type="entry name" value="D-THREONATE 4-PHOSPHATE DEHYDROGENASE"/>
    <property type="match status" value="1"/>
</dbReference>
<comment type="similarity">
    <text evidence="2">Belongs to the PdxA family. PdxA2 subfamily.</text>
</comment>
<evidence type="ECO:0000256" key="5">
    <source>
        <dbReference type="ARBA" id="ARBA00023002"/>
    </source>
</evidence>
<name>A0A923I9U7_9FIRM</name>
<protein>
    <submittedName>
        <fullName evidence="7">4-hydroxythreonine-4-phosphate dehydrogenase PdxA</fullName>
    </submittedName>
</protein>
<dbReference type="GO" id="GO:0016491">
    <property type="term" value="F:oxidoreductase activity"/>
    <property type="evidence" value="ECO:0007669"/>
    <property type="project" value="UniProtKB-KW"/>
</dbReference>
<dbReference type="SUPFAM" id="SSF53659">
    <property type="entry name" value="Isocitrate/Isopropylmalate dehydrogenase-like"/>
    <property type="match status" value="1"/>
</dbReference>
<dbReference type="GO" id="GO:0046872">
    <property type="term" value="F:metal ion binding"/>
    <property type="evidence" value="ECO:0007669"/>
    <property type="project" value="UniProtKB-KW"/>
</dbReference>
<accession>A0A923I9U7</accession>
<evidence type="ECO:0000313" key="8">
    <source>
        <dbReference type="Proteomes" id="UP000659630"/>
    </source>
</evidence>
<dbReference type="Pfam" id="PF04166">
    <property type="entry name" value="PdxA"/>
    <property type="match status" value="1"/>
</dbReference>
<proteinExistence type="inferred from homology"/>
<gene>
    <name evidence="7" type="primary">pdxA</name>
    <name evidence="7" type="ORF">H8S23_05400</name>
</gene>
<dbReference type="NCBIfam" id="NF002992">
    <property type="entry name" value="PRK03743.1"/>
    <property type="match status" value="1"/>
</dbReference>
<reference evidence="7" key="1">
    <citation type="submission" date="2020-08" db="EMBL/GenBank/DDBJ databases">
        <title>Genome public.</title>
        <authorList>
            <person name="Liu C."/>
            <person name="Sun Q."/>
        </authorList>
    </citation>
    <scope>NUCLEOTIDE SEQUENCE</scope>
    <source>
        <strain evidence="7">BX8</strain>
    </source>
</reference>
<dbReference type="AlphaFoldDB" id="A0A923I9U7"/>
<keyword evidence="4" id="KW-0479">Metal-binding</keyword>
<evidence type="ECO:0000256" key="6">
    <source>
        <dbReference type="ARBA" id="ARBA00023027"/>
    </source>
</evidence>
<dbReference type="GO" id="GO:0051287">
    <property type="term" value="F:NAD binding"/>
    <property type="evidence" value="ECO:0007669"/>
    <property type="project" value="InterPro"/>
</dbReference>
<comment type="subunit">
    <text evidence="3">Homodimer.</text>
</comment>